<reference evidence="1" key="1">
    <citation type="submission" date="2023-04" db="EMBL/GenBank/DDBJ databases">
        <title>Genome Encyclopedia of Bacteria and Archaea VI: Functional Genomics of Type Strains.</title>
        <authorList>
            <person name="Whitman W."/>
        </authorList>
    </citation>
    <scope>NUCLEOTIDE SEQUENCE</scope>
    <source>
        <strain evidence="1">Enz.4-51</strain>
    </source>
</reference>
<dbReference type="Proteomes" id="UP001161160">
    <property type="component" value="Unassembled WGS sequence"/>
</dbReference>
<dbReference type="EMBL" id="JARXYA010000001">
    <property type="protein sequence ID" value="MDH6502938.1"/>
    <property type="molecule type" value="Genomic_DNA"/>
</dbReference>
<proteinExistence type="predicted"/>
<accession>A0AA43M889</accession>
<evidence type="ECO:0000313" key="2">
    <source>
        <dbReference type="Proteomes" id="UP001161160"/>
    </source>
</evidence>
<comment type="caution">
    <text evidence="1">The sequence shown here is derived from an EMBL/GenBank/DDBJ whole genome shotgun (WGS) entry which is preliminary data.</text>
</comment>
<dbReference type="AlphaFoldDB" id="A0AA43M889"/>
<keyword evidence="2" id="KW-1185">Reference proteome</keyword>
<gene>
    <name evidence="1" type="ORF">M2127_000221</name>
</gene>
<dbReference type="RefSeq" id="WP_280756474.1">
    <property type="nucleotide sequence ID" value="NZ_JARXXW010000001.1"/>
</dbReference>
<protein>
    <submittedName>
        <fullName evidence="1">Uncharacterized protein</fullName>
    </submittedName>
</protein>
<organism evidence="1 2">
    <name type="scientific">Polynucleobacter sphagniphilus</name>
    <dbReference type="NCBI Taxonomy" id="1743169"/>
    <lineage>
        <taxon>Bacteria</taxon>
        <taxon>Pseudomonadati</taxon>
        <taxon>Pseudomonadota</taxon>
        <taxon>Betaproteobacteria</taxon>
        <taxon>Burkholderiales</taxon>
        <taxon>Burkholderiaceae</taxon>
        <taxon>Polynucleobacter</taxon>
    </lineage>
</organism>
<name>A0AA43M889_9BURK</name>
<sequence>MKWLDKAKTQEPIYDNDWFNKQDALFNARVDSFQANGMSEYESKCIALELYLRDYDHLKEVHCMECQNLRGSFPLVDCGKSKPHQLETLHKCIGFKPLENHHE</sequence>
<evidence type="ECO:0000313" key="1">
    <source>
        <dbReference type="EMBL" id="MDH6502938.1"/>
    </source>
</evidence>